<dbReference type="PANTHER" id="PTHR10797">
    <property type="entry name" value="CCR4-NOT TRANSCRIPTION COMPLEX SUBUNIT"/>
    <property type="match status" value="1"/>
</dbReference>
<comment type="caution">
    <text evidence="25">The sequence shown here is derived from an EMBL/GenBank/DDBJ whole genome shotgun (WGS) entry which is preliminary data.</text>
</comment>
<dbReference type="Pfam" id="PF12171">
    <property type="entry name" value="zf-C2H2_jaz"/>
    <property type="match status" value="1"/>
</dbReference>
<dbReference type="InterPro" id="IPR036236">
    <property type="entry name" value="Znf_C2H2_sf"/>
</dbReference>
<dbReference type="GO" id="GO:0005737">
    <property type="term" value="C:cytoplasm"/>
    <property type="evidence" value="ECO:0007669"/>
    <property type="project" value="UniProtKB-SubCell"/>
</dbReference>
<protein>
    <recommendedName>
        <fullName evidence="21">Zinc finger protein 593 homolog</fullName>
        <ecNumber evidence="5">3.1.13.4</ecNumber>
    </recommendedName>
</protein>
<evidence type="ECO:0000256" key="14">
    <source>
        <dbReference type="ARBA" id="ARBA00022884"/>
    </source>
</evidence>
<keyword evidence="9" id="KW-0479">Metal-binding</keyword>
<dbReference type="FunFam" id="3.30.160.60:FF:000299">
    <property type="entry name" value="Zinc finger protein 593"/>
    <property type="match status" value="1"/>
</dbReference>
<evidence type="ECO:0000256" key="20">
    <source>
        <dbReference type="ARBA" id="ARBA00065398"/>
    </source>
</evidence>
<dbReference type="GO" id="GO:0003723">
    <property type="term" value="F:RNA binding"/>
    <property type="evidence" value="ECO:0007669"/>
    <property type="project" value="UniProtKB-KW"/>
</dbReference>
<dbReference type="GO" id="GO:0005634">
    <property type="term" value="C:nucleus"/>
    <property type="evidence" value="ECO:0007669"/>
    <property type="project" value="UniProtKB-SubCell"/>
</dbReference>
<comment type="subunit">
    <text evidence="20">Associates with pre-60S ribosomal particles; released from the pre-60S particle very early in the cytoplasm.</text>
</comment>
<evidence type="ECO:0000256" key="11">
    <source>
        <dbReference type="ARBA" id="ARBA00022801"/>
    </source>
</evidence>
<evidence type="ECO:0000259" key="24">
    <source>
        <dbReference type="PROSITE" id="PS50157"/>
    </source>
</evidence>
<dbReference type="PROSITE" id="PS50157">
    <property type="entry name" value="ZINC_FINGER_C2H2_2"/>
    <property type="match status" value="1"/>
</dbReference>
<dbReference type="OrthoDB" id="1164111at2759"/>
<dbReference type="Pfam" id="PF04857">
    <property type="entry name" value="CAF1"/>
    <property type="match status" value="1"/>
</dbReference>
<comment type="catalytic activity">
    <reaction evidence="1">
        <text>Exonucleolytic cleavage of poly(A) to 5'-AMP.</text>
        <dbReference type="EC" id="3.1.13.4"/>
    </reaction>
</comment>
<feature type="domain" description="C2H2-type" evidence="24">
    <location>
        <begin position="337"/>
        <end position="366"/>
    </location>
</feature>
<gene>
    <name evidence="25" type="ORF">CAMP_LOCUS8924</name>
</gene>
<dbReference type="PROSITE" id="PS00028">
    <property type="entry name" value="ZINC_FINGER_C2H2_1"/>
    <property type="match status" value="1"/>
</dbReference>
<keyword evidence="13" id="KW-0269">Exonuclease</keyword>
<dbReference type="InterPro" id="IPR006941">
    <property type="entry name" value="RNase_CAF1"/>
</dbReference>
<keyword evidence="15" id="KW-0805">Transcription regulation</keyword>
<dbReference type="SUPFAM" id="SSF57667">
    <property type="entry name" value="beta-beta-alpha zinc fingers"/>
    <property type="match status" value="1"/>
</dbReference>
<feature type="region of interest" description="Disordered" evidence="23">
    <location>
        <begin position="282"/>
        <end position="304"/>
    </location>
</feature>
<dbReference type="Gene3D" id="3.30.160.60">
    <property type="entry name" value="Classic Zinc Finger"/>
    <property type="match status" value="1"/>
</dbReference>
<evidence type="ECO:0000256" key="19">
    <source>
        <dbReference type="ARBA" id="ARBA00057732"/>
    </source>
</evidence>
<keyword evidence="12" id="KW-0862">Zinc</keyword>
<dbReference type="InterPro" id="IPR012337">
    <property type="entry name" value="RNaseH-like_sf"/>
</dbReference>
<evidence type="ECO:0000256" key="16">
    <source>
        <dbReference type="ARBA" id="ARBA00023163"/>
    </source>
</evidence>
<keyword evidence="17" id="KW-0539">Nucleus</keyword>
<accession>A0A9P1N0B9</accession>
<evidence type="ECO:0000256" key="12">
    <source>
        <dbReference type="ARBA" id="ARBA00022833"/>
    </source>
</evidence>
<evidence type="ECO:0000256" key="21">
    <source>
        <dbReference type="ARBA" id="ARBA00068297"/>
    </source>
</evidence>
<dbReference type="GO" id="GO:0042254">
    <property type="term" value="P:ribosome biogenesis"/>
    <property type="evidence" value="ECO:0007669"/>
    <property type="project" value="UniProtKB-KW"/>
</dbReference>
<comment type="subcellular location">
    <subcellularLocation>
        <location evidence="3">Cytoplasm</location>
    </subcellularLocation>
    <subcellularLocation>
        <location evidence="2">Nucleus</location>
    </subcellularLocation>
</comment>
<keyword evidence="10 22" id="KW-0863">Zinc-finger</keyword>
<dbReference type="GO" id="GO:0030014">
    <property type="term" value="C:CCR4-NOT complex"/>
    <property type="evidence" value="ECO:0007669"/>
    <property type="project" value="InterPro"/>
</dbReference>
<reference evidence="25" key="1">
    <citation type="submission" date="2022-11" db="EMBL/GenBank/DDBJ databases">
        <authorList>
            <person name="Kikuchi T."/>
        </authorList>
    </citation>
    <scope>NUCLEOTIDE SEQUENCE</scope>
    <source>
        <strain evidence="25">PS1010</strain>
    </source>
</reference>
<dbReference type="InterPro" id="IPR013087">
    <property type="entry name" value="Znf_C2H2_type"/>
</dbReference>
<proteinExistence type="inferred from homology"/>
<evidence type="ECO:0000313" key="25">
    <source>
        <dbReference type="EMBL" id="CAI5446287.1"/>
    </source>
</evidence>
<dbReference type="GO" id="GO:0004535">
    <property type="term" value="F:poly(A)-specific ribonuclease activity"/>
    <property type="evidence" value="ECO:0007669"/>
    <property type="project" value="UniProtKB-EC"/>
</dbReference>
<feature type="compositionally biased region" description="Basic residues" evidence="23">
    <location>
        <begin position="290"/>
        <end position="303"/>
    </location>
</feature>
<dbReference type="AlphaFoldDB" id="A0A9P1N0B9"/>
<comment type="similarity">
    <text evidence="4">Belongs to the CAF1 family.</text>
</comment>
<dbReference type="Proteomes" id="UP001152747">
    <property type="component" value="Unassembled WGS sequence"/>
</dbReference>
<evidence type="ECO:0000256" key="4">
    <source>
        <dbReference type="ARBA" id="ARBA00008372"/>
    </source>
</evidence>
<evidence type="ECO:0000256" key="18">
    <source>
        <dbReference type="ARBA" id="ARBA00038064"/>
    </source>
</evidence>
<keyword evidence="26" id="KW-1185">Reference proteome</keyword>
<sequence>MSSSSSGPDVKIHNVYLSNVEEEFARMRSFVEDYPFVAMDTEFPGVVATPLGTFRSKEDFNYQQVFCNVNMLKLIQVGFVLVNDKGELPPSGDVWQFNFNFSFNEDMFSQESVDMLRTAGIDFNALQNNGIPTHVFGELLTTSGLVTDPRITWLTFSSGYDFGYLLKSITLSDLPKEESQFFAYHRTLFPTSFDIKILLRTPNCVTAKLKGGLQEVADQLDVKRQGVRHQAGSDALLTAATFFKIKKQFFNDSWEQIAPMLCGHMFGLGSSLSLFQQSKLGEEHMPSGGQRKHTISNKTRKRPGKDLDQIHEDLKPEKAAKLVNQEVDYDLPGNGQFYCIECERHFVDEKTRQIHRKTKVHKNRVKTLKEVPYSIKEAEAAGGSGHFPHVTLKSRVPDHPEYLPKVEIE</sequence>
<evidence type="ECO:0000256" key="1">
    <source>
        <dbReference type="ARBA" id="ARBA00001663"/>
    </source>
</evidence>
<dbReference type="InterPro" id="IPR039637">
    <property type="entry name" value="CNOT7/CNOT8/Pop2"/>
</dbReference>
<keyword evidence="6" id="KW-0963">Cytoplasm</keyword>
<organism evidence="25 26">
    <name type="scientific">Caenorhabditis angaria</name>
    <dbReference type="NCBI Taxonomy" id="860376"/>
    <lineage>
        <taxon>Eukaryota</taxon>
        <taxon>Metazoa</taxon>
        <taxon>Ecdysozoa</taxon>
        <taxon>Nematoda</taxon>
        <taxon>Chromadorea</taxon>
        <taxon>Rhabditida</taxon>
        <taxon>Rhabditina</taxon>
        <taxon>Rhabditomorpha</taxon>
        <taxon>Rhabditoidea</taxon>
        <taxon>Rhabditidae</taxon>
        <taxon>Peloderinae</taxon>
        <taxon>Caenorhabditis</taxon>
    </lineage>
</organism>
<evidence type="ECO:0000256" key="10">
    <source>
        <dbReference type="ARBA" id="ARBA00022771"/>
    </source>
</evidence>
<dbReference type="GO" id="GO:0008270">
    <property type="term" value="F:zinc ion binding"/>
    <property type="evidence" value="ECO:0007669"/>
    <property type="project" value="UniProtKB-KW"/>
</dbReference>
<comment type="similarity">
    <text evidence="18">Belongs to the ZNF593/BUD20 C2H2-type zinc-finger protein family.</text>
</comment>
<evidence type="ECO:0000256" key="15">
    <source>
        <dbReference type="ARBA" id="ARBA00023015"/>
    </source>
</evidence>
<keyword evidence="11" id="KW-0378">Hydrolase</keyword>
<evidence type="ECO:0000313" key="26">
    <source>
        <dbReference type="Proteomes" id="UP001152747"/>
    </source>
</evidence>
<keyword evidence="7" id="KW-0690">Ribosome biogenesis</keyword>
<evidence type="ECO:0000256" key="2">
    <source>
        <dbReference type="ARBA" id="ARBA00004123"/>
    </source>
</evidence>
<evidence type="ECO:0000256" key="3">
    <source>
        <dbReference type="ARBA" id="ARBA00004496"/>
    </source>
</evidence>
<keyword evidence="8" id="KW-0540">Nuclease</keyword>
<evidence type="ECO:0000256" key="5">
    <source>
        <dbReference type="ARBA" id="ARBA00012161"/>
    </source>
</evidence>
<dbReference type="SUPFAM" id="SSF53098">
    <property type="entry name" value="Ribonuclease H-like"/>
    <property type="match status" value="1"/>
</dbReference>
<dbReference type="Gene3D" id="3.30.420.10">
    <property type="entry name" value="Ribonuclease H-like superfamily/Ribonuclease H"/>
    <property type="match status" value="1"/>
</dbReference>
<evidence type="ECO:0000256" key="17">
    <source>
        <dbReference type="ARBA" id="ARBA00023242"/>
    </source>
</evidence>
<evidence type="ECO:0000256" key="6">
    <source>
        <dbReference type="ARBA" id="ARBA00022490"/>
    </source>
</evidence>
<evidence type="ECO:0000256" key="13">
    <source>
        <dbReference type="ARBA" id="ARBA00022839"/>
    </source>
</evidence>
<evidence type="ECO:0000256" key="23">
    <source>
        <dbReference type="SAM" id="MobiDB-lite"/>
    </source>
</evidence>
<name>A0A9P1N0B9_9PELO</name>
<dbReference type="InterPro" id="IPR022755">
    <property type="entry name" value="Znf_C2H2_jaz"/>
</dbReference>
<dbReference type="EC" id="3.1.13.4" evidence="5"/>
<evidence type="ECO:0000256" key="7">
    <source>
        <dbReference type="ARBA" id="ARBA00022517"/>
    </source>
</evidence>
<dbReference type="FunFam" id="3.30.420.10:FF:000197">
    <property type="entry name" value="CCR4-NOT transcription complex subunit 7"/>
    <property type="match status" value="1"/>
</dbReference>
<evidence type="ECO:0000256" key="22">
    <source>
        <dbReference type="PROSITE-ProRule" id="PRU00042"/>
    </source>
</evidence>
<dbReference type="EMBL" id="CANHGI010000003">
    <property type="protein sequence ID" value="CAI5446287.1"/>
    <property type="molecule type" value="Genomic_DNA"/>
</dbReference>
<evidence type="ECO:0000256" key="9">
    <source>
        <dbReference type="ARBA" id="ARBA00022723"/>
    </source>
</evidence>
<dbReference type="GO" id="GO:0043021">
    <property type="term" value="F:ribonucleoprotein complex binding"/>
    <property type="evidence" value="ECO:0007669"/>
    <property type="project" value="UniProtKB-ARBA"/>
</dbReference>
<keyword evidence="16" id="KW-0804">Transcription</keyword>
<comment type="function">
    <text evidence="19">Involved in pre-60S ribosomal particles maturation by promoting the nuclear export of the 60S ribosome.</text>
</comment>
<keyword evidence="14" id="KW-0694">RNA-binding</keyword>
<dbReference type="InterPro" id="IPR036397">
    <property type="entry name" value="RNaseH_sf"/>
</dbReference>
<evidence type="ECO:0000256" key="8">
    <source>
        <dbReference type="ARBA" id="ARBA00022722"/>
    </source>
</evidence>